<evidence type="ECO:0000313" key="8">
    <source>
        <dbReference type="Proteomes" id="UP000248597"/>
    </source>
</evidence>
<dbReference type="Pfam" id="PF01594">
    <property type="entry name" value="AI-2E_transport"/>
    <property type="match status" value="1"/>
</dbReference>
<evidence type="ECO:0000313" key="7">
    <source>
        <dbReference type="EMBL" id="PZQ22433.1"/>
    </source>
</evidence>
<keyword evidence="3 6" id="KW-0812">Transmembrane</keyword>
<sequence length="364" mass="38796">MADRKKTTAAADDRWAFLVILVTISAAFMMVLWPFLTAILWSVIAAILFTPVYERLLRRMPNRRNGAALLTLLLIVALVIVPAALLTVALVGEATVIYGRIQSGEINLANIVEGFRAGLPQWGSDLLTRMGITNFAAARDMLGSGAADGLRAVLGQALQIGQGLFSLLIKLSVVLYLSFFLIRDGAALQQRVAAAIPLSTDHLRLLVQRFVVVVRATIKGSIVVAIIQGLIGGTVLWALGIEGALLWGVLMGAASLLPAVGTGLVWVPMALYLLLTGAIWQGAVLVFCGLFVIGMVDNVLRPVLVGRETRIPDYIVLITTLGGLQLFGFHGIVIGPLIAAMFIAVWDIATEMRTGTAPVPVEAA</sequence>
<dbReference type="GO" id="GO:0016020">
    <property type="term" value="C:membrane"/>
    <property type="evidence" value="ECO:0007669"/>
    <property type="project" value="UniProtKB-SubCell"/>
</dbReference>
<evidence type="ECO:0000256" key="6">
    <source>
        <dbReference type="SAM" id="Phobius"/>
    </source>
</evidence>
<feature type="transmembrane region" description="Helical" evidence="6">
    <location>
        <begin position="245"/>
        <end position="267"/>
    </location>
</feature>
<dbReference type="AlphaFoldDB" id="A0A2W5MXH9"/>
<evidence type="ECO:0000256" key="1">
    <source>
        <dbReference type="ARBA" id="ARBA00004141"/>
    </source>
</evidence>
<feature type="transmembrane region" description="Helical" evidence="6">
    <location>
        <begin position="314"/>
        <end position="346"/>
    </location>
</feature>
<comment type="caution">
    <text evidence="7">The sequence shown here is derived from an EMBL/GenBank/DDBJ whole genome shotgun (WGS) entry which is preliminary data.</text>
</comment>
<organism evidence="7 8">
    <name type="scientific">Sphingopyxis macrogoltabida</name>
    <name type="common">Sphingomonas macrogoltabidus</name>
    <dbReference type="NCBI Taxonomy" id="33050"/>
    <lineage>
        <taxon>Bacteria</taxon>
        <taxon>Pseudomonadati</taxon>
        <taxon>Pseudomonadota</taxon>
        <taxon>Alphaproteobacteria</taxon>
        <taxon>Sphingomonadales</taxon>
        <taxon>Sphingomonadaceae</taxon>
        <taxon>Sphingopyxis</taxon>
    </lineage>
</organism>
<dbReference type="InterPro" id="IPR002549">
    <property type="entry name" value="AI-2E-like"/>
</dbReference>
<evidence type="ECO:0000256" key="2">
    <source>
        <dbReference type="ARBA" id="ARBA00009773"/>
    </source>
</evidence>
<dbReference type="PANTHER" id="PTHR21716">
    <property type="entry name" value="TRANSMEMBRANE PROTEIN"/>
    <property type="match status" value="1"/>
</dbReference>
<feature type="transmembrane region" description="Helical" evidence="6">
    <location>
        <begin position="15"/>
        <end position="33"/>
    </location>
</feature>
<evidence type="ECO:0000256" key="3">
    <source>
        <dbReference type="ARBA" id="ARBA00022692"/>
    </source>
</evidence>
<accession>A0A2W5MXH9</accession>
<feature type="transmembrane region" description="Helical" evidence="6">
    <location>
        <begin position="160"/>
        <end position="182"/>
    </location>
</feature>
<reference evidence="7 8" key="1">
    <citation type="submission" date="2017-08" db="EMBL/GenBank/DDBJ databases">
        <title>Infants hospitalized years apart are colonized by the same room-sourced microbial strains.</title>
        <authorList>
            <person name="Brooks B."/>
            <person name="Olm M.R."/>
            <person name="Firek B.A."/>
            <person name="Baker R."/>
            <person name="Thomas B.C."/>
            <person name="Morowitz M.J."/>
            <person name="Banfield J.F."/>
        </authorList>
    </citation>
    <scope>NUCLEOTIDE SEQUENCE [LARGE SCALE GENOMIC DNA]</scope>
    <source>
        <strain evidence="7">S2_005_003_R2_47</strain>
    </source>
</reference>
<evidence type="ECO:0000256" key="4">
    <source>
        <dbReference type="ARBA" id="ARBA00022989"/>
    </source>
</evidence>
<name>A0A2W5MXH9_SPHMC</name>
<feature type="transmembrane region" description="Helical" evidence="6">
    <location>
        <begin position="218"/>
        <end position="239"/>
    </location>
</feature>
<proteinExistence type="inferred from homology"/>
<evidence type="ECO:0000256" key="5">
    <source>
        <dbReference type="ARBA" id="ARBA00023136"/>
    </source>
</evidence>
<keyword evidence="4 6" id="KW-1133">Transmembrane helix</keyword>
<keyword evidence="5 6" id="KW-0472">Membrane</keyword>
<dbReference type="EMBL" id="QFPJ01000014">
    <property type="protein sequence ID" value="PZQ22433.1"/>
    <property type="molecule type" value="Genomic_DNA"/>
</dbReference>
<comment type="subcellular location">
    <subcellularLocation>
        <location evidence="1">Membrane</location>
        <topology evidence="1">Multi-pass membrane protein</topology>
    </subcellularLocation>
</comment>
<gene>
    <name evidence="7" type="ORF">DI569_08235</name>
</gene>
<dbReference type="Proteomes" id="UP000248597">
    <property type="component" value="Unassembled WGS sequence"/>
</dbReference>
<feature type="transmembrane region" description="Helical" evidence="6">
    <location>
        <begin position="69"/>
        <end position="91"/>
    </location>
</feature>
<dbReference type="PANTHER" id="PTHR21716:SF4">
    <property type="entry name" value="TRANSMEMBRANE PROTEIN 245"/>
    <property type="match status" value="1"/>
</dbReference>
<comment type="similarity">
    <text evidence="2">Belongs to the autoinducer-2 exporter (AI-2E) (TC 2.A.86) family.</text>
</comment>
<protein>
    <submittedName>
        <fullName evidence="7">AI-2E family transporter</fullName>
    </submittedName>
</protein>
<feature type="transmembrane region" description="Helical" evidence="6">
    <location>
        <begin position="272"/>
        <end position="294"/>
    </location>
</feature>